<feature type="chain" id="PRO_5040719815" evidence="1">
    <location>
        <begin position="21"/>
        <end position="498"/>
    </location>
</feature>
<evidence type="ECO:0000256" key="1">
    <source>
        <dbReference type="SAM" id="SignalP"/>
    </source>
</evidence>
<feature type="signal peptide" evidence="1">
    <location>
        <begin position="1"/>
        <end position="20"/>
    </location>
</feature>
<gene>
    <name evidence="3" type="primary">LOC106063613</name>
</gene>
<dbReference type="RefSeq" id="XP_055900864.1">
    <property type="nucleotide sequence ID" value="XM_056044889.1"/>
</dbReference>
<keyword evidence="2" id="KW-1185">Reference proteome</keyword>
<protein>
    <submittedName>
        <fullName evidence="3">Uncharacterized protein LOC106063613 isoform X1</fullName>
    </submittedName>
</protein>
<sequence>MLLFPLLGLCVFSLADPGIAQNWTEGEDVFNETSTAQVITFHVIHEALSGIKDTSTTTTKQAVQETERVKSNEGCLEAISKCSNQNSAGQDEPTACSVLTKTLDCLEVARDKCASAEEVRLLSASISVALAKQEEQCNSCGSYVEEFNCGAMMNDLNKEIEVDLKCSKAVEAMECYGKATNQCIADGKGKSAQLSANPAKDTYDHICRECFHERKKCDKMMLRGSLTKSDKRLCRLYSKAIACYDEAEKKCHKSDQVRKLDQARLVAKTEYNSKCNPCLQASKVCQGLYQASVAKVNSSSSCSKLPQAISCFDRVIKTLCAKDKEKSSLEVSKSVSVSQFELLCLSQTDTRKTKGSKRKEVELSTLTTRSSGYKCINDGMLCHNQSKPLISEANITKTLCMRLNETRQCFTAAMTKCLTAEEVNVLDSLLLRVDQKFFLNCRQLDGQDNLGLGSLVSADLSALSDTGIEKNIGSFDSCSTVRAEITLLVLPVLLVWIN</sequence>
<dbReference type="Proteomes" id="UP001165740">
    <property type="component" value="Chromosome 10"/>
</dbReference>
<evidence type="ECO:0000313" key="2">
    <source>
        <dbReference type="Proteomes" id="UP001165740"/>
    </source>
</evidence>
<keyword evidence="1" id="KW-0732">Signal</keyword>
<dbReference type="GeneID" id="106063613"/>
<organism evidence="2 3">
    <name type="scientific">Biomphalaria glabrata</name>
    <name type="common">Bloodfluke planorb</name>
    <name type="synonym">Freshwater snail</name>
    <dbReference type="NCBI Taxonomy" id="6526"/>
    <lineage>
        <taxon>Eukaryota</taxon>
        <taxon>Metazoa</taxon>
        <taxon>Spiralia</taxon>
        <taxon>Lophotrochozoa</taxon>
        <taxon>Mollusca</taxon>
        <taxon>Gastropoda</taxon>
        <taxon>Heterobranchia</taxon>
        <taxon>Euthyneura</taxon>
        <taxon>Panpulmonata</taxon>
        <taxon>Hygrophila</taxon>
        <taxon>Lymnaeoidea</taxon>
        <taxon>Planorbidae</taxon>
        <taxon>Biomphalaria</taxon>
    </lineage>
</organism>
<evidence type="ECO:0000313" key="3">
    <source>
        <dbReference type="RefSeq" id="XP_055900864.1"/>
    </source>
</evidence>
<dbReference type="OrthoDB" id="10399668at2759"/>
<reference evidence="3" key="1">
    <citation type="submission" date="2025-08" db="UniProtKB">
        <authorList>
            <consortium name="RefSeq"/>
        </authorList>
    </citation>
    <scope>IDENTIFICATION</scope>
</reference>
<proteinExistence type="predicted"/>
<accession>A0A9W3BN66</accession>
<name>A0A9W3BN66_BIOGL</name>
<dbReference type="AlphaFoldDB" id="A0A9W3BN66"/>